<evidence type="ECO:0000313" key="4">
    <source>
        <dbReference type="Proteomes" id="UP000247772"/>
    </source>
</evidence>
<dbReference type="PANTHER" id="PTHR30283:SF4">
    <property type="entry name" value="PEROXIDE STRESS RESISTANCE PROTEIN YAAA"/>
    <property type="match status" value="1"/>
</dbReference>
<dbReference type="NCBIfam" id="NF002541">
    <property type="entry name" value="PRK02101.1-1"/>
    <property type="match status" value="1"/>
</dbReference>
<dbReference type="EMBL" id="JACHVZ010000016">
    <property type="protein sequence ID" value="MBB2930856.1"/>
    <property type="molecule type" value="Genomic_DNA"/>
</dbReference>
<comment type="caution">
    <text evidence="3">The sequence shown here is derived from an EMBL/GenBank/DDBJ whole genome shotgun (WGS) entry which is preliminary data.</text>
</comment>
<dbReference type="GO" id="GO:0033194">
    <property type="term" value="P:response to hydroperoxide"/>
    <property type="evidence" value="ECO:0007669"/>
    <property type="project" value="TreeGrafter"/>
</dbReference>
<name>A0A2U1A5Y6_9BURK</name>
<proteinExistence type="inferred from homology"/>
<dbReference type="AlphaFoldDB" id="A0A2U1A5Y6"/>
<evidence type="ECO:0000313" key="5">
    <source>
        <dbReference type="Proteomes" id="UP000533533"/>
    </source>
</evidence>
<keyword evidence="5" id="KW-1185">Reference proteome</keyword>
<dbReference type="Pfam" id="PF03883">
    <property type="entry name" value="H2O2_YaaD"/>
    <property type="match status" value="1"/>
</dbReference>
<accession>A0A2U1A5Y6</accession>
<dbReference type="RefSeq" id="WP_110386807.1">
    <property type="nucleotide sequence ID" value="NZ_JACHVZ010000016.1"/>
</dbReference>
<comment type="similarity">
    <text evidence="1">Belongs to the UPF0246 family.</text>
</comment>
<evidence type="ECO:0000256" key="1">
    <source>
        <dbReference type="HAMAP-Rule" id="MF_00652"/>
    </source>
</evidence>
<dbReference type="InterPro" id="IPR005583">
    <property type="entry name" value="YaaA"/>
</dbReference>
<dbReference type="GO" id="GO:0005829">
    <property type="term" value="C:cytosol"/>
    <property type="evidence" value="ECO:0007669"/>
    <property type="project" value="TreeGrafter"/>
</dbReference>
<dbReference type="Proteomes" id="UP000533533">
    <property type="component" value="Unassembled WGS sequence"/>
</dbReference>
<evidence type="ECO:0000313" key="3">
    <source>
        <dbReference type="EMBL" id="PYE18943.1"/>
    </source>
</evidence>
<dbReference type="NCBIfam" id="NF002542">
    <property type="entry name" value="PRK02101.1-3"/>
    <property type="match status" value="1"/>
</dbReference>
<evidence type="ECO:0000313" key="2">
    <source>
        <dbReference type="EMBL" id="MBB2930856.1"/>
    </source>
</evidence>
<protein>
    <recommendedName>
        <fullName evidence="1">UPF0246 protein C7410_1206</fullName>
    </recommendedName>
</protein>
<dbReference type="HAMAP" id="MF_00652">
    <property type="entry name" value="UPF0246"/>
    <property type="match status" value="1"/>
</dbReference>
<dbReference type="Proteomes" id="UP000247772">
    <property type="component" value="Unassembled WGS sequence"/>
</dbReference>
<gene>
    <name evidence="3" type="ORF">C7410_1206</name>
    <name evidence="2" type="ORF">FHX59_005323</name>
</gene>
<dbReference type="OrthoDB" id="9777133at2"/>
<dbReference type="PANTHER" id="PTHR30283">
    <property type="entry name" value="PEROXIDE STRESS RESPONSE PROTEIN YAAA"/>
    <property type="match status" value="1"/>
</dbReference>
<organism evidence="3 4">
    <name type="scientific">Paraburkholderia silvatlantica</name>
    <dbReference type="NCBI Taxonomy" id="321895"/>
    <lineage>
        <taxon>Bacteria</taxon>
        <taxon>Pseudomonadati</taxon>
        <taxon>Pseudomonadota</taxon>
        <taxon>Betaproteobacteria</taxon>
        <taxon>Burkholderiales</taxon>
        <taxon>Burkholderiaceae</taxon>
        <taxon>Paraburkholderia</taxon>
    </lineage>
</organism>
<dbReference type="EMBL" id="QJSQ01000020">
    <property type="protein sequence ID" value="PYE18943.1"/>
    <property type="molecule type" value="Genomic_DNA"/>
</dbReference>
<sequence>MIIVLSPAKSLDYDTPAHIETHTIPDFVDDAAELIAGLRRLSPQQIGSLMSISDPLARLNFQRYADWSKQFSQANAKQAVLAFNGDVYEGFDAKSLSSADLDFAQQHVRVLSGLYGLLRPLDLLQPYRLEMGTRFENARGKDLYAFWGERITHAINAQIEHNHAKAAKGARVVVNCASNEYFKAVKPKKLAAPVITPVFEDWKGGRYKIISFHAKRARGLMARYAVENRVAGPEALKAFDVEGYAFDADASNDSTYVFRRRIAE</sequence>
<reference evidence="3 4" key="1">
    <citation type="submission" date="2018-06" db="EMBL/GenBank/DDBJ databases">
        <title>Genomic Encyclopedia of Type Strains, Phase IV (KMG-V): Genome sequencing to study the core and pangenomes of soil and plant-associated prokaryotes.</title>
        <authorList>
            <person name="Whitman W."/>
        </authorList>
    </citation>
    <scope>NUCLEOTIDE SEQUENCE [LARGE SCALE GENOMIC DNA]</scope>
    <source>
        <strain evidence="3 4">SRCL-318</strain>
        <strain evidence="2 5">SRMrh-85</strain>
    </source>
</reference>